<sequence>MLNGKLSPHVNEQNKIGEVINLKDEVNCFDWDSLIVIMPMYLDDKAEKELGIALPKDVDYRWEPESSAMFLFVKDKKVVHSMLQKATVNKEVFDSAKSIKSYSFLQLLNNYGNGSYYVTIPKEKAVFETYAMVYHDANGKEISNPNYGLGVKVKK</sequence>
<accession>A0ABQ1UVW3</accession>
<reference evidence="2" key="1">
    <citation type="journal article" date="2019" name="Int. J. Syst. Evol. Microbiol.">
        <title>The Global Catalogue of Microorganisms (GCM) 10K type strain sequencing project: providing services to taxonomists for standard genome sequencing and annotation.</title>
        <authorList>
            <consortium name="The Broad Institute Genomics Platform"/>
            <consortium name="The Broad Institute Genome Sequencing Center for Infectious Disease"/>
            <person name="Wu L."/>
            <person name="Ma J."/>
        </authorList>
    </citation>
    <scope>NUCLEOTIDE SEQUENCE [LARGE SCALE GENOMIC DNA]</scope>
    <source>
        <strain evidence="2">CGMCC 1.16060</strain>
    </source>
</reference>
<comment type="caution">
    <text evidence="1">The sequence shown here is derived from an EMBL/GenBank/DDBJ whole genome shotgun (WGS) entry which is preliminary data.</text>
</comment>
<protein>
    <submittedName>
        <fullName evidence="1">Uncharacterized protein</fullName>
    </submittedName>
</protein>
<dbReference type="EMBL" id="BMKP01000013">
    <property type="protein sequence ID" value="GGF28101.1"/>
    <property type="molecule type" value="Genomic_DNA"/>
</dbReference>
<keyword evidence="2" id="KW-1185">Reference proteome</keyword>
<proteinExistence type="predicted"/>
<name>A0ABQ1UVW3_9FLAO</name>
<dbReference type="Proteomes" id="UP000655016">
    <property type="component" value="Unassembled WGS sequence"/>
</dbReference>
<evidence type="ECO:0000313" key="1">
    <source>
        <dbReference type="EMBL" id="GGF28101.1"/>
    </source>
</evidence>
<gene>
    <name evidence="1" type="ORF">GCM10011518_41760</name>
</gene>
<evidence type="ECO:0000313" key="2">
    <source>
        <dbReference type="Proteomes" id="UP000655016"/>
    </source>
</evidence>
<organism evidence="1 2">
    <name type="scientific">Flavobacterium limi</name>
    <dbReference type="NCBI Taxonomy" id="2045105"/>
    <lineage>
        <taxon>Bacteria</taxon>
        <taxon>Pseudomonadati</taxon>
        <taxon>Bacteroidota</taxon>
        <taxon>Flavobacteriia</taxon>
        <taxon>Flavobacteriales</taxon>
        <taxon>Flavobacteriaceae</taxon>
        <taxon>Flavobacterium</taxon>
    </lineage>
</organism>